<name>A0A6S6RUF0_9BACT</name>
<gene>
    <name evidence="2" type="ORF">HELGO_WM9733</name>
</gene>
<feature type="non-terminal residue" evidence="2">
    <location>
        <position position="1"/>
    </location>
</feature>
<dbReference type="InterPro" id="IPR013783">
    <property type="entry name" value="Ig-like_fold"/>
</dbReference>
<dbReference type="InterPro" id="IPR011889">
    <property type="entry name" value="Liste_lipo_26"/>
</dbReference>
<organism evidence="2">
    <name type="scientific">uncultured Sulfurovum sp</name>
    <dbReference type="NCBI Taxonomy" id="269237"/>
    <lineage>
        <taxon>Bacteria</taxon>
        <taxon>Pseudomonadati</taxon>
        <taxon>Campylobacterota</taxon>
        <taxon>Epsilonproteobacteria</taxon>
        <taxon>Campylobacterales</taxon>
        <taxon>Sulfurovaceae</taxon>
        <taxon>Sulfurovum</taxon>
        <taxon>environmental samples</taxon>
    </lineage>
</organism>
<dbReference type="GO" id="GO:0008843">
    <property type="term" value="F:endochitinase activity"/>
    <property type="evidence" value="ECO:0007669"/>
    <property type="project" value="UniProtKB-EC"/>
</dbReference>
<dbReference type="EC" id="3.2.1.14" evidence="2"/>
<evidence type="ECO:0000259" key="1">
    <source>
        <dbReference type="Pfam" id="PF07603"/>
    </source>
</evidence>
<accession>A0A6S6RUF0</accession>
<dbReference type="NCBIfam" id="TIGR02167">
    <property type="entry name" value="Liste_lipo_26"/>
    <property type="match status" value="4"/>
</dbReference>
<dbReference type="InterPro" id="IPR005046">
    <property type="entry name" value="DUF285"/>
</dbReference>
<protein>
    <submittedName>
        <fullName evidence="2">Chitinase (EC)</fullName>
        <ecNumber evidence="2">3.2.1.14</ecNumber>
    </submittedName>
</protein>
<keyword evidence="2" id="KW-0326">Glycosidase</keyword>
<dbReference type="AlphaFoldDB" id="A0A6S6RUF0"/>
<dbReference type="PANTHER" id="PTHR35812">
    <property type="entry name" value="LIPOPROTEIN"/>
    <property type="match status" value="1"/>
</dbReference>
<dbReference type="InterPro" id="IPR011460">
    <property type="entry name" value="Lcl_C"/>
</dbReference>
<proteinExistence type="predicted"/>
<feature type="domain" description="Lcl C-terminal" evidence="1">
    <location>
        <begin position="457"/>
        <end position="585"/>
    </location>
</feature>
<evidence type="ECO:0000313" key="2">
    <source>
        <dbReference type="EMBL" id="CAA6800259.1"/>
    </source>
</evidence>
<dbReference type="EMBL" id="CACVAX010000001">
    <property type="protein sequence ID" value="CAA6800259.1"/>
    <property type="molecule type" value="Genomic_DNA"/>
</dbReference>
<reference evidence="2" key="1">
    <citation type="submission" date="2020-01" db="EMBL/GenBank/DDBJ databases">
        <authorList>
            <person name="Meier V. D."/>
            <person name="Meier V D."/>
        </authorList>
    </citation>
    <scope>NUCLEOTIDE SEQUENCE</scope>
    <source>
        <strain evidence="2">HLG_WM_MAG_04</strain>
    </source>
</reference>
<sequence>EGETELSTSSSFSKSDFSVGEHTLTLTVTDDDAATATDEVIITIEKQPFITTWKTDNSGVSSDTEIIIPTQGEGYDYSIDCDNDGIYEATSQTANYTCTYANAGTYTVRITGEFPRIYFNDEKDKEKILSVEQWGAIQWTSMSRAFYGCSNMLINAIDSPDLSLVTKMDSMFENAESMNSSLSGWDVSNIDDMSSLFSGASNFNQNLSAWNVSNVVDMASLFENATGFNGELSWGVSVSNVLDMESMFDGASSFDQDISAWDVSSVGDMFRMFKGATSFNQNISTWNVSSVSDMLGMFNGASVFNQDIGSWNVSSVSDMFRMFKDAVVFDQNIGAWDVNNVEDMDAMFNGAKLSVVNYTALLVGWKDKTLQSNVTFDAGKSKYTATDGKTSREVITNSYNWTIIDRGVTSVNDVKKTGQTKSYEQDGTEVTDGSVKDDGFYQKGLDSIYTRDDTNKIVTDHLTGLMWQDDEAVASVTKPWVTQDNYDAGDYSDTTGDTATTYCSELVMGGHEDWRLPTIQELGGIGDYGQHDPVINVVFLNTNSSYYWSSTSHSYYSGNAWIVNFFYGNQDHSYKGNNYYVRCVRAGQ</sequence>
<dbReference type="PANTHER" id="PTHR35812:SF1">
    <property type="entry name" value="LIPOPROTEIN"/>
    <property type="match status" value="1"/>
</dbReference>
<keyword evidence="2" id="KW-0378">Hydrolase</keyword>
<dbReference type="Gene3D" id="2.60.40.10">
    <property type="entry name" value="Immunoglobulins"/>
    <property type="match status" value="1"/>
</dbReference>
<dbReference type="Pfam" id="PF07603">
    <property type="entry name" value="Lcl_C"/>
    <property type="match status" value="1"/>
</dbReference>
<dbReference type="Pfam" id="PF03382">
    <property type="entry name" value="DUF285"/>
    <property type="match status" value="1"/>
</dbReference>